<feature type="domain" description="Integrase zinc-binding" evidence="2">
    <location>
        <begin position="123"/>
        <end position="174"/>
    </location>
</feature>
<reference evidence="3" key="1">
    <citation type="journal article" date="2022" name="bioRxiv">
        <title>Sequencing and chromosome-scale assembly of the giantPleurodeles waltlgenome.</title>
        <authorList>
            <person name="Brown T."/>
            <person name="Elewa A."/>
            <person name="Iarovenko S."/>
            <person name="Subramanian E."/>
            <person name="Araus A.J."/>
            <person name="Petzold A."/>
            <person name="Susuki M."/>
            <person name="Suzuki K.-i.T."/>
            <person name="Hayashi T."/>
            <person name="Toyoda A."/>
            <person name="Oliveira C."/>
            <person name="Osipova E."/>
            <person name="Leigh N.D."/>
            <person name="Simon A."/>
            <person name="Yun M.H."/>
        </authorList>
    </citation>
    <scope>NUCLEOTIDE SEQUENCE</scope>
    <source>
        <strain evidence="3">20211129_DDA</strain>
        <tissue evidence="3">Liver</tissue>
    </source>
</reference>
<organism evidence="3 4">
    <name type="scientific">Pleurodeles waltl</name>
    <name type="common">Iberian ribbed newt</name>
    <dbReference type="NCBI Taxonomy" id="8319"/>
    <lineage>
        <taxon>Eukaryota</taxon>
        <taxon>Metazoa</taxon>
        <taxon>Chordata</taxon>
        <taxon>Craniata</taxon>
        <taxon>Vertebrata</taxon>
        <taxon>Euteleostomi</taxon>
        <taxon>Amphibia</taxon>
        <taxon>Batrachia</taxon>
        <taxon>Caudata</taxon>
        <taxon>Salamandroidea</taxon>
        <taxon>Salamandridae</taxon>
        <taxon>Pleurodelinae</taxon>
        <taxon>Pleurodeles</taxon>
    </lineage>
</organism>
<dbReference type="AlphaFoldDB" id="A0AAV7LSS9"/>
<accession>A0AAV7LSS9</accession>
<evidence type="ECO:0000313" key="4">
    <source>
        <dbReference type="Proteomes" id="UP001066276"/>
    </source>
</evidence>
<feature type="non-terminal residue" evidence="3">
    <location>
        <position position="1"/>
    </location>
</feature>
<dbReference type="Gene3D" id="1.10.340.70">
    <property type="match status" value="1"/>
</dbReference>
<evidence type="ECO:0000256" key="1">
    <source>
        <dbReference type="ARBA" id="ARBA00039658"/>
    </source>
</evidence>
<protein>
    <recommendedName>
        <fullName evidence="1">Gypsy retrotransposon integrase-like protein 1</fullName>
    </recommendedName>
</protein>
<dbReference type="PANTHER" id="PTHR37984:SF5">
    <property type="entry name" value="PROTEIN NYNRIN-LIKE"/>
    <property type="match status" value="1"/>
</dbReference>
<name>A0AAV7LSS9_PLEWA</name>
<comment type="caution">
    <text evidence="3">The sequence shown here is derived from an EMBL/GenBank/DDBJ whole genome shotgun (WGS) entry which is preliminary data.</text>
</comment>
<dbReference type="EMBL" id="JANPWB010000015">
    <property type="protein sequence ID" value="KAJ1094088.1"/>
    <property type="molecule type" value="Genomic_DNA"/>
</dbReference>
<dbReference type="PANTHER" id="PTHR37984">
    <property type="entry name" value="PROTEIN CBG26694"/>
    <property type="match status" value="1"/>
</dbReference>
<evidence type="ECO:0000259" key="2">
    <source>
        <dbReference type="Pfam" id="PF17921"/>
    </source>
</evidence>
<dbReference type="InterPro" id="IPR050951">
    <property type="entry name" value="Retrovirus_Pol_polyprotein"/>
</dbReference>
<dbReference type="Pfam" id="PF17921">
    <property type="entry name" value="Integrase_H2C2"/>
    <property type="match status" value="1"/>
</dbReference>
<gene>
    <name evidence="3" type="ORF">NDU88_007172</name>
</gene>
<proteinExistence type="predicted"/>
<evidence type="ECO:0000313" key="3">
    <source>
        <dbReference type="EMBL" id="KAJ1094088.1"/>
    </source>
</evidence>
<dbReference type="Proteomes" id="UP001066276">
    <property type="component" value="Chromosome 11"/>
</dbReference>
<sequence>NVTPRISRWLLSVMEYNFEVEFVRGDRNVVADYLSRMPVIVDEIVGEGVENFVGTILGELALSESEWDEAKVNDFVMCKVESKIINGWAHEDERGSDVSCYFRIKDQLSVLEGRLYRKNQIVPPEGVRKHIIDITHQGHLGRGVMKRKIRQLFWWPGVDKQVEETVKNCVPCGNSDKTKVLRQTPLAPVRFPERPWEKLAVDFIGPVSR</sequence>
<keyword evidence="4" id="KW-1185">Reference proteome</keyword>
<feature type="non-terminal residue" evidence="3">
    <location>
        <position position="209"/>
    </location>
</feature>
<dbReference type="InterPro" id="IPR041588">
    <property type="entry name" value="Integrase_H2C2"/>
</dbReference>